<dbReference type="InterPro" id="IPR017853">
    <property type="entry name" value="GH"/>
</dbReference>
<feature type="signal peptide" evidence="10">
    <location>
        <begin position="1"/>
        <end position="21"/>
    </location>
</feature>
<organism evidence="12 13">
    <name type="scientific">Penicillium steckii</name>
    <dbReference type="NCBI Taxonomy" id="303698"/>
    <lineage>
        <taxon>Eukaryota</taxon>
        <taxon>Fungi</taxon>
        <taxon>Dikarya</taxon>
        <taxon>Ascomycota</taxon>
        <taxon>Pezizomycotina</taxon>
        <taxon>Eurotiomycetes</taxon>
        <taxon>Eurotiomycetidae</taxon>
        <taxon>Eurotiales</taxon>
        <taxon>Aspergillaceae</taxon>
        <taxon>Penicillium</taxon>
    </lineage>
</organism>
<evidence type="ECO:0000256" key="9">
    <source>
        <dbReference type="ARBA" id="ARBA00025026"/>
    </source>
</evidence>
<keyword evidence="4 10" id="KW-0808">Transferase</keyword>
<dbReference type="PANTHER" id="PTHR31468:SF4">
    <property type="entry name" value="1,3-BETA-GLUCANOSYLTRANSFERASE GAS3-RELATED"/>
    <property type="match status" value="1"/>
</dbReference>
<feature type="region of interest" description="Disordered" evidence="11">
    <location>
        <begin position="424"/>
        <end position="462"/>
    </location>
</feature>
<evidence type="ECO:0000256" key="6">
    <source>
        <dbReference type="ARBA" id="ARBA00023136"/>
    </source>
</evidence>
<dbReference type="AlphaFoldDB" id="A0A1V6TQ75"/>
<feature type="chain" id="PRO_5011809881" description="1,3-beta-glucanosyltransferase" evidence="10">
    <location>
        <begin position="22"/>
        <end position="492"/>
    </location>
</feature>
<sequence>MIASYSRIFTALCALASTAAAVTPLKVDGKDFVNSESGDRFQIIGIDYQPGGQSGFSKKKDPLSDPETCLRDAALMQRLGINTIRVYNLEPSLNHDKCVSYFNGAGIYMILDVNSPLDNGSLNRGEPWTSYNPVYFKQVFGIIEAFKSYPNVLGFFAGNEVINEDAQYLVPAYVRAVIRDMKDYIAKHSNRTIPVGYSAADVRNILMDTDRYFECNMKNSTSSQADFFGLNSYSWCGKASYKSSGYDVLTDDFSNSTMPVFFSEYGCNEVKPRVFTEVQALYGEEMTQAFSGGLVYEWTEEDNEYGLIKENKNGSVSLLIDYSNLQDQFSKLDMDRIESSNSSQTSVKREECSADLITSKKFLNAWNLPTRLDSINKYIENGLPNKPFGSLVSVSSTSVPVKIYDHNGKEITDIKYEVLKNGEVNKPSATGTSTSSTSSDSSSSSGSSGSSTGTSSASTGTATGTNAASMNGASTVLLGGVSGFFMLLASIL</sequence>
<dbReference type="GO" id="GO:0031505">
    <property type="term" value="P:fungal-type cell wall organization"/>
    <property type="evidence" value="ECO:0007669"/>
    <property type="project" value="TreeGrafter"/>
</dbReference>
<dbReference type="GO" id="GO:0071970">
    <property type="term" value="P:fungal-type cell wall (1-&gt;3)-beta-D-glucan biosynthetic process"/>
    <property type="evidence" value="ECO:0007669"/>
    <property type="project" value="TreeGrafter"/>
</dbReference>
<comment type="similarity">
    <text evidence="2 10">Belongs to the glycosyl hydrolase 72 family.</text>
</comment>
<comment type="caution">
    <text evidence="12">The sequence shown here is derived from an EMBL/GenBank/DDBJ whole genome shotgun (WGS) entry which is preliminary data.</text>
</comment>
<evidence type="ECO:0000313" key="12">
    <source>
        <dbReference type="EMBL" id="OQE27713.1"/>
    </source>
</evidence>
<dbReference type="Pfam" id="PF03198">
    <property type="entry name" value="Glyco_hydro_72"/>
    <property type="match status" value="1"/>
</dbReference>
<dbReference type="GO" id="GO:0042124">
    <property type="term" value="F:1,3-beta-glucanosyltransferase activity"/>
    <property type="evidence" value="ECO:0007669"/>
    <property type="project" value="TreeGrafter"/>
</dbReference>
<comment type="function">
    <text evidence="9">Splits internally a 1,3-beta-glucan molecule and transfers the newly generated reducing end (the donor) to the non-reducing end of another 1,3-beta-glucan molecule (the acceptor) forming a 1,3-beta linkage, resulting in the elongation of 1,3-beta-glucan chains in the cell wall. Involved in cell wall morphogenesis.</text>
</comment>
<evidence type="ECO:0000256" key="10">
    <source>
        <dbReference type="RuleBase" id="RU361209"/>
    </source>
</evidence>
<dbReference type="Gene3D" id="3.20.20.80">
    <property type="entry name" value="Glycosidases"/>
    <property type="match status" value="1"/>
</dbReference>
<proteinExistence type="inferred from homology"/>
<reference evidence="13" key="1">
    <citation type="journal article" date="2017" name="Nat. Microbiol.">
        <title>Global analysis of biosynthetic gene clusters reveals vast potential of secondary metabolite production in Penicillium species.</title>
        <authorList>
            <person name="Nielsen J.C."/>
            <person name="Grijseels S."/>
            <person name="Prigent S."/>
            <person name="Ji B."/>
            <person name="Dainat J."/>
            <person name="Nielsen K.F."/>
            <person name="Frisvad J.C."/>
            <person name="Workman M."/>
            <person name="Nielsen J."/>
        </authorList>
    </citation>
    <scope>NUCLEOTIDE SEQUENCE [LARGE SCALE GENOMIC DNA]</scope>
    <source>
        <strain evidence="13">IBT 24891</strain>
    </source>
</reference>
<dbReference type="EC" id="2.4.1.-" evidence="10"/>
<dbReference type="OrthoDB" id="421038at2759"/>
<dbReference type="SUPFAM" id="SSF51445">
    <property type="entry name" value="(Trans)glycosidases"/>
    <property type="match status" value="1"/>
</dbReference>
<feature type="compositionally biased region" description="Low complexity" evidence="11">
    <location>
        <begin position="428"/>
        <end position="462"/>
    </location>
</feature>
<dbReference type="EMBL" id="MLKD01000004">
    <property type="protein sequence ID" value="OQE27713.1"/>
    <property type="molecule type" value="Genomic_DNA"/>
</dbReference>
<evidence type="ECO:0000256" key="11">
    <source>
        <dbReference type="SAM" id="MobiDB-lite"/>
    </source>
</evidence>
<dbReference type="PANTHER" id="PTHR31468">
    <property type="entry name" value="1,3-BETA-GLUCANOSYLTRANSFERASE GAS1"/>
    <property type="match status" value="1"/>
</dbReference>
<keyword evidence="7" id="KW-0325">Glycoprotein</keyword>
<evidence type="ECO:0000256" key="7">
    <source>
        <dbReference type="ARBA" id="ARBA00023180"/>
    </source>
</evidence>
<evidence type="ECO:0000256" key="4">
    <source>
        <dbReference type="ARBA" id="ARBA00022679"/>
    </source>
</evidence>
<gene>
    <name evidence="12" type="ORF">PENSTE_c004G08702</name>
</gene>
<protein>
    <recommendedName>
        <fullName evidence="10">1,3-beta-glucanosyltransferase</fullName>
        <ecNumber evidence="10">2.4.1.-</ecNumber>
    </recommendedName>
</protein>
<keyword evidence="13" id="KW-1185">Reference proteome</keyword>
<keyword evidence="6 10" id="KW-0472">Membrane</keyword>
<dbReference type="GO" id="GO:0005886">
    <property type="term" value="C:plasma membrane"/>
    <property type="evidence" value="ECO:0007669"/>
    <property type="project" value="UniProtKB-SubCell"/>
</dbReference>
<evidence type="ECO:0000313" key="13">
    <source>
        <dbReference type="Proteomes" id="UP000191285"/>
    </source>
</evidence>
<keyword evidence="8 10" id="KW-0449">Lipoprotein</keyword>
<keyword evidence="3 10" id="KW-0336">GPI-anchor</keyword>
<keyword evidence="5 10" id="KW-0732">Signal</keyword>
<evidence type="ECO:0000256" key="2">
    <source>
        <dbReference type="ARBA" id="ARBA00007528"/>
    </source>
</evidence>
<dbReference type="GO" id="GO:0098552">
    <property type="term" value="C:side of membrane"/>
    <property type="evidence" value="ECO:0007669"/>
    <property type="project" value="UniProtKB-KW"/>
</dbReference>
<dbReference type="FunFam" id="3.20.20.80:FF:000032">
    <property type="entry name" value="1,3-beta-glucanosyltransferase"/>
    <property type="match status" value="1"/>
</dbReference>
<dbReference type="InterPro" id="IPR004886">
    <property type="entry name" value="Glucanosyltransferase"/>
</dbReference>
<evidence type="ECO:0000256" key="8">
    <source>
        <dbReference type="ARBA" id="ARBA00023288"/>
    </source>
</evidence>
<accession>A0A1V6TQ75</accession>
<dbReference type="Proteomes" id="UP000191285">
    <property type="component" value="Unassembled WGS sequence"/>
</dbReference>
<evidence type="ECO:0000256" key="1">
    <source>
        <dbReference type="ARBA" id="ARBA00004609"/>
    </source>
</evidence>
<name>A0A1V6TQ75_9EURO</name>
<comment type="subcellular location">
    <subcellularLocation>
        <location evidence="1 10">Cell membrane</location>
        <topology evidence="1 10">Lipid-anchor</topology>
        <topology evidence="1 10">GPI-anchor</topology>
    </subcellularLocation>
</comment>
<evidence type="ECO:0000256" key="5">
    <source>
        <dbReference type="ARBA" id="ARBA00022729"/>
    </source>
</evidence>
<evidence type="ECO:0000256" key="3">
    <source>
        <dbReference type="ARBA" id="ARBA00022622"/>
    </source>
</evidence>